<sequence length="486" mass="52247">MADEAAESGGLLARRNLKARTFSGVSVVLLALSSLGIAFFSIPNDRMAANAHHVLDEIDVPGRPMRMSLAGDRLFVSNLGHNIVSVINTTTGHVIGNATVNTGVMAVEAVPEKNRLYIATFESGRIDVFALDSLKFLQGISLPGSQITFWYSPKHNFAEETTFLTGGWSMDYSPTNDMLYVANYNANLVTVIDTNTDKAVKSILVPDHPFIVKVDPVSKILLVASMASRSVTLVSTETNEIIDSVTTGCGPSGIAVDSQRSLAYITHRACFHIAVLDIATHKVVGQIPVGAIVDGITIDPSEHMLYASYMDKNSIIKIDSKTNEIISTIDMNDTVFDMVTDPATHNLYASTKFADKVLVIGPEAMATSLPVVTFETPVIVPGDIRVHGEDVTASDPMLHVVDKSLTMEVQSADGGDISIQIPRSMLDAQSEGADSKFQVLIDGKPVEYQQTASSSDSREITMFVPQGTHALTVTGTKAVIGFVQQQ</sequence>
<dbReference type="SUPFAM" id="SSF51004">
    <property type="entry name" value="C-terminal (heme d1) domain of cytochrome cd1-nitrite reductase"/>
    <property type="match status" value="1"/>
</dbReference>
<feature type="transmembrane region" description="Helical" evidence="2">
    <location>
        <begin position="21"/>
        <end position="42"/>
    </location>
</feature>
<dbReference type="STRING" id="1459636.NTE_03523"/>
<keyword evidence="1" id="KW-0732">Signal</keyword>
<keyword evidence="2" id="KW-1133">Transmembrane helix</keyword>
<reference evidence="4 5" key="1">
    <citation type="journal article" date="2014" name="PLoS ONE">
        <title>Genome Sequence of Candidatus Nitrososphaera evergladensis from Group I.1b Enriched from Everglades Soil Reveals Novel Genomic Features of the Ammonia-Oxidizing Archaea.</title>
        <authorList>
            <person name="Zhalnina K.V."/>
            <person name="Dias R."/>
            <person name="Leonard M.T."/>
            <person name="Dorr de Quadros P."/>
            <person name="Camargo F.A."/>
            <person name="Drew J.C."/>
            <person name="Farmerie W.G."/>
            <person name="Daroub S.H."/>
            <person name="Triplett E.W."/>
        </authorList>
    </citation>
    <scope>NUCLEOTIDE SEQUENCE [LARGE SCALE GENOMIC DNA]</scope>
    <source>
        <strain evidence="4 5">SR1</strain>
    </source>
</reference>
<organism evidence="4 5">
    <name type="scientific">Candidatus Nitrososphaera evergladensis SR1</name>
    <dbReference type="NCBI Taxonomy" id="1459636"/>
    <lineage>
        <taxon>Archaea</taxon>
        <taxon>Nitrososphaerota</taxon>
        <taxon>Nitrososphaeria</taxon>
        <taxon>Nitrososphaerales</taxon>
        <taxon>Nitrososphaeraceae</taxon>
        <taxon>Nitrososphaera</taxon>
    </lineage>
</organism>
<dbReference type="NCBIfam" id="TIGR02276">
    <property type="entry name" value="beta_rpt_yvtn"/>
    <property type="match status" value="1"/>
</dbReference>
<protein>
    <recommendedName>
        <fullName evidence="3">YNCE-like beta-propeller domain-containing protein</fullName>
    </recommendedName>
</protein>
<dbReference type="eggNOG" id="arCOG02562">
    <property type="taxonomic scope" value="Archaea"/>
</dbReference>
<feature type="domain" description="YNCE-like beta-propeller" evidence="3">
    <location>
        <begin position="221"/>
        <end position="296"/>
    </location>
</feature>
<gene>
    <name evidence="4" type="ORF">NTE_03523</name>
</gene>
<dbReference type="Pfam" id="PF21783">
    <property type="entry name" value="YNCE"/>
    <property type="match status" value="1"/>
</dbReference>
<keyword evidence="5" id="KW-1185">Reference proteome</keyword>
<dbReference type="InterPro" id="IPR051200">
    <property type="entry name" value="Host-pathogen_enzymatic-act"/>
</dbReference>
<dbReference type="InterPro" id="IPR011048">
    <property type="entry name" value="Haem_d1_sf"/>
</dbReference>
<dbReference type="EMBL" id="CP007174">
    <property type="protein sequence ID" value="AIF85551.1"/>
    <property type="molecule type" value="Genomic_DNA"/>
</dbReference>
<dbReference type="InterPro" id="IPR015943">
    <property type="entry name" value="WD40/YVTN_repeat-like_dom_sf"/>
</dbReference>
<dbReference type="RefSeq" id="WP_148701929.1">
    <property type="nucleotide sequence ID" value="NZ_CP007174.1"/>
</dbReference>
<evidence type="ECO:0000313" key="4">
    <source>
        <dbReference type="EMBL" id="AIF85551.1"/>
    </source>
</evidence>
<dbReference type="InterPro" id="IPR048433">
    <property type="entry name" value="YNCE-like_beta-prop"/>
</dbReference>
<dbReference type="GeneID" id="41599145"/>
<dbReference type="AlphaFoldDB" id="A0A075MV75"/>
<keyword evidence="2" id="KW-0472">Membrane</keyword>
<dbReference type="KEGG" id="nev:NTE_03523"/>
<dbReference type="PANTHER" id="PTHR47197">
    <property type="entry name" value="PROTEIN NIRF"/>
    <property type="match status" value="1"/>
</dbReference>
<name>A0A075MV75_9ARCH</name>
<proteinExistence type="predicted"/>
<dbReference type="eggNOG" id="arCOG08716">
    <property type="taxonomic scope" value="Archaea"/>
</dbReference>
<dbReference type="Proteomes" id="UP000028194">
    <property type="component" value="Chromosome"/>
</dbReference>
<dbReference type="PANTHER" id="PTHR47197:SF3">
    <property type="entry name" value="DIHYDRO-HEME D1 DEHYDROGENASE"/>
    <property type="match status" value="1"/>
</dbReference>
<evidence type="ECO:0000256" key="2">
    <source>
        <dbReference type="SAM" id="Phobius"/>
    </source>
</evidence>
<evidence type="ECO:0000259" key="3">
    <source>
        <dbReference type="Pfam" id="PF21783"/>
    </source>
</evidence>
<dbReference type="Gene3D" id="2.130.10.10">
    <property type="entry name" value="YVTN repeat-like/Quinoprotein amine dehydrogenase"/>
    <property type="match status" value="2"/>
</dbReference>
<evidence type="ECO:0000313" key="5">
    <source>
        <dbReference type="Proteomes" id="UP000028194"/>
    </source>
</evidence>
<evidence type="ECO:0000256" key="1">
    <source>
        <dbReference type="ARBA" id="ARBA00022729"/>
    </source>
</evidence>
<dbReference type="HOGENOM" id="CLU_560958_0_0_2"/>
<dbReference type="OrthoDB" id="10730at2157"/>
<keyword evidence="2" id="KW-0812">Transmembrane</keyword>
<dbReference type="InterPro" id="IPR011964">
    <property type="entry name" value="YVTN_b-propeller_repeat"/>
</dbReference>
<accession>A0A075MV75</accession>